<feature type="compositionally biased region" description="Basic and acidic residues" evidence="2">
    <location>
        <begin position="113"/>
        <end position="215"/>
    </location>
</feature>
<evidence type="ECO:0000256" key="2">
    <source>
        <dbReference type="SAM" id="MobiDB-lite"/>
    </source>
</evidence>
<keyword evidence="5" id="KW-1185">Reference proteome</keyword>
<dbReference type="RefSeq" id="XP_001299622.1">
    <property type="nucleotide sequence ID" value="XM_001299621.1"/>
</dbReference>
<feature type="domain" description="RRM" evidence="3">
    <location>
        <begin position="19"/>
        <end position="96"/>
    </location>
</feature>
<dbReference type="STRING" id="5722.A2G826"/>
<feature type="compositionally biased region" description="Basic and acidic residues" evidence="2">
    <location>
        <begin position="96"/>
        <end position="105"/>
    </location>
</feature>
<dbReference type="SMR" id="A2G826"/>
<dbReference type="FunCoup" id="A2G826">
    <property type="interactions" value="621"/>
</dbReference>
<organism evidence="4 5">
    <name type="scientific">Trichomonas vaginalis (strain ATCC PRA-98 / G3)</name>
    <dbReference type="NCBI Taxonomy" id="412133"/>
    <lineage>
        <taxon>Eukaryota</taxon>
        <taxon>Metamonada</taxon>
        <taxon>Parabasalia</taxon>
        <taxon>Trichomonadida</taxon>
        <taxon>Trichomonadidae</taxon>
        <taxon>Trichomonas</taxon>
    </lineage>
</organism>
<dbReference type="InterPro" id="IPR000504">
    <property type="entry name" value="RRM_dom"/>
</dbReference>
<dbReference type="InterPro" id="IPR012677">
    <property type="entry name" value="Nucleotide-bd_a/b_plait_sf"/>
</dbReference>
<dbReference type="SUPFAM" id="SSF54928">
    <property type="entry name" value="RNA-binding domain, RBD"/>
    <property type="match status" value="1"/>
</dbReference>
<dbReference type="EMBL" id="DS114589">
    <property type="protein sequence ID" value="EAX86692.1"/>
    <property type="molecule type" value="Genomic_DNA"/>
</dbReference>
<reference evidence="4" key="2">
    <citation type="journal article" date="2007" name="Science">
        <title>Draft genome sequence of the sexually transmitted pathogen Trichomonas vaginalis.</title>
        <authorList>
            <person name="Carlton J.M."/>
            <person name="Hirt R.P."/>
            <person name="Silva J.C."/>
            <person name="Delcher A.L."/>
            <person name="Schatz M."/>
            <person name="Zhao Q."/>
            <person name="Wortman J.R."/>
            <person name="Bidwell S.L."/>
            <person name="Alsmark U.C.M."/>
            <person name="Besteiro S."/>
            <person name="Sicheritz-Ponten T."/>
            <person name="Noel C.J."/>
            <person name="Dacks J.B."/>
            <person name="Foster P.G."/>
            <person name="Simillion C."/>
            <person name="Van de Peer Y."/>
            <person name="Miranda-Saavedra D."/>
            <person name="Barton G.J."/>
            <person name="Westrop G.D."/>
            <person name="Mueller S."/>
            <person name="Dessi D."/>
            <person name="Fiori P.L."/>
            <person name="Ren Q."/>
            <person name="Paulsen I."/>
            <person name="Zhang H."/>
            <person name="Bastida-Corcuera F.D."/>
            <person name="Simoes-Barbosa A."/>
            <person name="Brown M.T."/>
            <person name="Hayes R.D."/>
            <person name="Mukherjee M."/>
            <person name="Okumura C.Y."/>
            <person name="Schneider R."/>
            <person name="Smith A.J."/>
            <person name="Vanacova S."/>
            <person name="Villalvazo M."/>
            <person name="Haas B.J."/>
            <person name="Pertea M."/>
            <person name="Feldblyum T.V."/>
            <person name="Utterback T.R."/>
            <person name="Shu C.L."/>
            <person name="Osoegawa K."/>
            <person name="de Jong P.J."/>
            <person name="Hrdy I."/>
            <person name="Horvathova L."/>
            <person name="Zubacova Z."/>
            <person name="Dolezal P."/>
            <person name="Malik S.B."/>
            <person name="Logsdon J.M. Jr."/>
            <person name="Henze K."/>
            <person name="Gupta A."/>
            <person name="Wang C.C."/>
            <person name="Dunne R.L."/>
            <person name="Upcroft J.A."/>
            <person name="Upcroft P."/>
            <person name="White O."/>
            <person name="Salzberg S.L."/>
            <person name="Tang P."/>
            <person name="Chiu C.-H."/>
            <person name="Lee Y.-S."/>
            <person name="Embley T.M."/>
            <person name="Coombs G.H."/>
            <person name="Mottram J.C."/>
            <person name="Tachezy J."/>
            <person name="Fraser-Liggett C.M."/>
            <person name="Johnson P.J."/>
        </authorList>
    </citation>
    <scope>NUCLEOTIDE SEQUENCE [LARGE SCALE GENOMIC DNA]</scope>
    <source>
        <strain evidence="4">G3</strain>
    </source>
</reference>
<dbReference type="Proteomes" id="UP000001542">
    <property type="component" value="Unassembled WGS sequence"/>
</dbReference>
<protein>
    <recommendedName>
        <fullName evidence="3">RRM domain-containing protein</fullName>
    </recommendedName>
</protein>
<evidence type="ECO:0000313" key="4">
    <source>
        <dbReference type="EMBL" id="EAX86692.1"/>
    </source>
</evidence>
<dbReference type="GO" id="GO:0003723">
    <property type="term" value="F:RNA binding"/>
    <property type="evidence" value="ECO:0007669"/>
    <property type="project" value="UniProtKB-UniRule"/>
</dbReference>
<sequence>MTDPYPQAEGAPEPAKPNIDVFVTGFGMDGREEDVRKIFEEFGPIEQITIRKKPMNPQAPPYAFIKFVELKDAEASLVKNNTHYGSNVLKVEFAKRDRGYSKEEALPPPRRQRYQDRNHGFDRDRERRYDDRSRYNERPRYDNQRYDDRDRDRYSERDRYDDRERYSERERYDDRDRYASRPRYDDRDRGLPRSKYDEPRRDYEDRSPVQSRRYDMIPPPSPPYESYDDRRRSDPYYDRRDYGERREKY</sequence>
<dbReference type="AlphaFoldDB" id="A2G826"/>
<gene>
    <name evidence="4" type="ORF">TVAG_147690</name>
</gene>
<evidence type="ECO:0000256" key="1">
    <source>
        <dbReference type="PROSITE-ProRule" id="PRU00176"/>
    </source>
</evidence>
<feature type="compositionally biased region" description="Basic and acidic residues" evidence="2">
    <location>
        <begin position="227"/>
        <end position="249"/>
    </location>
</feature>
<dbReference type="SMART" id="SM00360">
    <property type="entry name" value="RRM"/>
    <property type="match status" value="1"/>
</dbReference>
<dbReference type="InParanoid" id="A2G826"/>
<keyword evidence="1" id="KW-0694">RNA-binding</keyword>
<name>A2G826_TRIV3</name>
<dbReference type="InterPro" id="IPR035979">
    <property type="entry name" value="RBD_domain_sf"/>
</dbReference>
<dbReference type="OrthoDB" id="439808at2759"/>
<dbReference type="PANTHER" id="PTHR23147">
    <property type="entry name" value="SERINE/ARGININE RICH SPLICING FACTOR"/>
    <property type="match status" value="1"/>
</dbReference>
<evidence type="ECO:0000313" key="5">
    <source>
        <dbReference type="Proteomes" id="UP000001542"/>
    </source>
</evidence>
<dbReference type="VEuPathDB" id="TrichDB:TVAG_147690"/>
<reference evidence="4" key="1">
    <citation type="submission" date="2006-10" db="EMBL/GenBank/DDBJ databases">
        <authorList>
            <person name="Amadeo P."/>
            <person name="Zhao Q."/>
            <person name="Wortman J."/>
            <person name="Fraser-Liggett C."/>
            <person name="Carlton J."/>
        </authorList>
    </citation>
    <scope>NUCLEOTIDE SEQUENCE</scope>
    <source>
        <strain evidence="4">G3</strain>
    </source>
</reference>
<dbReference type="InterPro" id="IPR050907">
    <property type="entry name" value="SRSF"/>
</dbReference>
<proteinExistence type="predicted"/>
<dbReference type="Gene3D" id="3.30.70.330">
    <property type="match status" value="1"/>
</dbReference>
<dbReference type="Pfam" id="PF00076">
    <property type="entry name" value="RRM_1"/>
    <property type="match status" value="1"/>
</dbReference>
<feature type="region of interest" description="Disordered" evidence="2">
    <location>
        <begin position="96"/>
        <end position="249"/>
    </location>
</feature>
<dbReference type="VEuPathDB" id="TrichDB:TVAGG3_0863020"/>
<evidence type="ECO:0000259" key="3">
    <source>
        <dbReference type="PROSITE" id="PS50102"/>
    </source>
</evidence>
<dbReference type="KEGG" id="tva:4744341"/>
<dbReference type="CDD" id="cd00590">
    <property type="entry name" value="RRM_SF"/>
    <property type="match status" value="1"/>
</dbReference>
<accession>A2G826</accession>
<dbReference type="PROSITE" id="PS50102">
    <property type="entry name" value="RRM"/>
    <property type="match status" value="1"/>
</dbReference>